<dbReference type="Proteomes" id="UP000242715">
    <property type="component" value="Unassembled WGS sequence"/>
</dbReference>
<accession>A0A2Z6NPJ8</accession>
<name>A0A2Z6NPJ8_TRISU</name>
<sequence length="118" mass="13373">MYYAQHVAKRFGLTEPTRVLLQYEGVTNKFAMTILPNVVDGSNEHEEIDILSSHNVSDNDIEFIQIDDNGEQSDLHSEVMEEINQPDEIMQTHSWRKKVTKALASTGKKQVLVSITAN</sequence>
<protein>
    <submittedName>
        <fullName evidence="1">Uncharacterized protein</fullName>
    </submittedName>
</protein>
<proteinExistence type="predicted"/>
<keyword evidence="2" id="KW-1185">Reference proteome</keyword>
<dbReference type="AlphaFoldDB" id="A0A2Z6NPJ8"/>
<reference evidence="2" key="1">
    <citation type="journal article" date="2017" name="Front. Plant Sci.">
        <title>Climate Clever Clovers: New Paradigm to Reduce the Environmental Footprint of Ruminants by Breeding Low Methanogenic Forages Utilizing Haplotype Variation.</title>
        <authorList>
            <person name="Kaur P."/>
            <person name="Appels R."/>
            <person name="Bayer P.E."/>
            <person name="Keeble-Gagnere G."/>
            <person name="Wang J."/>
            <person name="Hirakawa H."/>
            <person name="Shirasawa K."/>
            <person name="Vercoe P."/>
            <person name="Stefanova K."/>
            <person name="Durmic Z."/>
            <person name="Nichols P."/>
            <person name="Revell C."/>
            <person name="Isobe S.N."/>
            <person name="Edwards D."/>
            <person name="Erskine W."/>
        </authorList>
    </citation>
    <scope>NUCLEOTIDE SEQUENCE [LARGE SCALE GENOMIC DNA]</scope>
    <source>
        <strain evidence="2">cv. Daliak</strain>
    </source>
</reference>
<evidence type="ECO:0000313" key="2">
    <source>
        <dbReference type="Proteomes" id="UP000242715"/>
    </source>
</evidence>
<dbReference type="EMBL" id="DF974191">
    <property type="protein sequence ID" value="GAU46244.1"/>
    <property type="molecule type" value="Genomic_DNA"/>
</dbReference>
<gene>
    <name evidence="1" type="ORF">TSUD_280710</name>
</gene>
<organism evidence="1 2">
    <name type="scientific">Trifolium subterraneum</name>
    <name type="common">Subterranean clover</name>
    <dbReference type="NCBI Taxonomy" id="3900"/>
    <lineage>
        <taxon>Eukaryota</taxon>
        <taxon>Viridiplantae</taxon>
        <taxon>Streptophyta</taxon>
        <taxon>Embryophyta</taxon>
        <taxon>Tracheophyta</taxon>
        <taxon>Spermatophyta</taxon>
        <taxon>Magnoliopsida</taxon>
        <taxon>eudicotyledons</taxon>
        <taxon>Gunneridae</taxon>
        <taxon>Pentapetalae</taxon>
        <taxon>rosids</taxon>
        <taxon>fabids</taxon>
        <taxon>Fabales</taxon>
        <taxon>Fabaceae</taxon>
        <taxon>Papilionoideae</taxon>
        <taxon>50 kb inversion clade</taxon>
        <taxon>NPAAA clade</taxon>
        <taxon>Hologalegina</taxon>
        <taxon>IRL clade</taxon>
        <taxon>Trifolieae</taxon>
        <taxon>Trifolium</taxon>
    </lineage>
</organism>
<evidence type="ECO:0000313" key="1">
    <source>
        <dbReference type="EMBL" id="GAU46244.1"/>
    </source>
</evidence>